<evidence type="ECO:0000313" key="1">
    <source>
        <dbReference type="EMBL" id="OHA57017.1"/>
    </source>
</evidence>
<evidence type="ECO:0008006" key="3">
    <source>
        <dbReference type="Google" id="ProtNLM"/>
    </source>
</evidence>
<dbReference type="Proteomes" id="UP000176494">
    <property type="component" value="Unassembled WGS sequence"/>
</dbReference>
<proteinExistence type="predicted"/>
<dbReference type="AlphaFoldDB" id="A0A1G2Q8X7"/>
<dbReference type="InterPro" id="IPR011467">
    <property type="entry name" value="DUF1573"/>
</dbReference>
<organism evidence="1 2">
    <name type="scientific">Candidatus Vogelbacteria bacterium GWA1_51_14</name>
    <dbReference type="NCBI Taxonomy" id="1802435"/>
    <lineage>
        <taxon>Bacteria</taxon>
        <taxon>Candidatus Vogeliibacteriota</taxon>
    </lineage>
</organism>
<sequence length="165" mass="17348">MKIGTIIGFLVVIAIVGGLWWQGRALDSVQPSVAATPGTFGVMGEASRDFGRIKMKEGVVTTDFLIKNNSQQVLTLKEIYTSCMCTEATITTATGQKRGLFGMPGHGLVPDPDLTLAPGEEATVTAFFDPAAHGPAGVGPVDREIILTTTDGQKLRLGFTGLVTP</sequence>
<dbReference type="Pfam" id="PF07610">
    <property type="entry name" value="DUF1573"/>
    <property type="match status" value="1"/>
</dbReference>
<reference evidence="1 2" key="1">
    <citation type="journal article" date="2016" name="Nat. Commun.">
        <title>Thousands of microbial genomes shed light on interconnected biogeochemical processes in an aquifer system.</title>
        <authorList>
            <person name="Anantharaman K."/>
            <person name="Brown C.T."/>
            <person name="Hug L.A."/>
            <person name="Sharon I."/>
            <person name="Castelle C.J."/>
            <person name="Probst A.J."/>
            <person name="Thomas B.C."/>
            <person name="Singh A."/>
            <person name="Wilkins M.J."/>
            <person name="Karaoz U."/>
            <person name="Brodie E.L."/>
            <person name="Williams K.H."/>
            <person name="Hubbard S.S."/>
            <person name="Banfield J.F."/>
        </authorList>
    </citation>
    <scope>NUCLEOTIDE SEQUENCE [LARGE SCALE GENOMIC DNA]</scope>
</reference>
<dbReference type="EMBL" id="MHTG01000023">
    <property type="protein sequence ID" value="OHA57017.1"/>
    <property type="molecule type" value="Genomic_DNA"/>
</dbReference>
<evidence type="ECO:0000313" key="2">
    <source>
        <dbReference type="Proteomes" id="UP000176494"/>
    </source>
</evidence>
<comment type="caution">
    <text evidence="1">The sequence shown here is derived from an EMBL/GenBank/DDBJ whole genome shotgun (WGS) entry which is preliminary data.</text>
</comment>
<dbReference type="Gene3D" id="2.60.40.10">
    <property type="entry name" value="Immunoglobulins"/>
    <property type="match status" value="1"/>
</dbReference>
<dbReference type="STRING" id="1802435.A2114_01270"/>
<gene>
    <name evidence="1" type="ORF">A2114_01270</name>
</gene>
<accession>A0A1G2Q8X7</accession>
<name>A0A1G2Q8X7_9BACT</name>
<protein>
    <recommendedName>
        <fullName evidence="3">DUF1573 domain-containing protein</fullName>
    </recommendedName>
</protein>
<dbReference type="InterPro" id="IPR013783">
    <property type="entry name" value="Ig-like_fold"/>
</dbReference>